<dbReference type="Pfam" id="PF13489">
    <property type="entry name" value="Methyltransf_23"/>
    <property type="match status" value="1"/>
</dbReference>
<evidence type="ECO:0000313" key="1">
    <source>
        <dbReference type="EMBL" id="MDR7086095.1"/>
    </source>
</evidence>
<dbReference type="GO" id="GO:0030798">
    <property type="term" value="F:trans-aconitate 2-methyltransferase activity"/>
    <property type="evidence" value="ECO:0007669"/>
    <property type="project" value="UniProtKB-EC"/>
</dbReference>
<dbReference type="InterPro" id="IPR023149">
    <property type="entry name" value="Trans_acon_MeTrfase_C"/>
</dbReference>
<accession>A0ABU1ULQ2</accession>
<organism evidence="1 2">
    <name type="scientific">Aeromicrobium panaciterrae</name>
    <dbReference type="NCBI Taxonomy" id="363861"/>
    <lineage>
        <taxon>Bacteria</taxon>
        <taxon>Bacillati</taxon>
        <taxon>Actinomycetota</taxon>
        <taxon>Actinomycetes</taxon>
        <taxon>Propionibacteriales</taxon>
        <taxon>Nocardioidaceae</taxon>
        <taxon>Aeromicrobium</taxon>
    </lineage>
</organism>
<keyword evidence="1" id="KW-0808">Transferase</keyword>
<sequence>MSWDPSHYLQFADDRSRPFLDLVARIQGEPRSIVDLGCGPGQLTAVLRTRWPEATIHGVDSSPEMIERANADNQDGAASYEVADVATWAPGGEVDAIVSNALFQWVPDQLAVIERLSSSVAPGGTFALQVPFNYTGPSHTLLHEISSRGPYASHTEDLHGDRGTPPEAYLELFSNLGWQVDVWETTYLHVLHGEDAVFDWISSTGARPIIQALPEGLREEFVDQYKAALREAYPHTAHGTVFPFARVFAVARQAT</sequence>
<dbReference type="Gene3D" id="1.10.150.290">
    <property type="entry name" value="S-adenosyl-L-methionine-dependent methyltransferases"/>
    <property type="match status" value="1"/>
</dbReference>
<gene>
    <name evidence="1" type="ORF">J2X11_000934</name>
</gene>
<dbReference type="EC" id="2.1.1.144" evidence="1"/>
<dbReference type="InterPro" id="IPR029063">
    <property type="entry name" value="SAM-dependent_MTases_sf"/>
</dbReference>
<dbReference type="GO" id="GO:0032259">
    <property type="term" value="P:methylation"/>
    <property type="evidence" value="ECO:0007669"/>
    <property type="project" value="UniProtKB-KW"/>
</dbReference>
<proteinExistence type="predicted"/>
<dbReference type="PANTHER" id="PTHR43861:SF1">
    <property type="entry name" value="TRANS-ACONITATE 2-METHYLTRANSFERASE"/>
    <property type="match status" value="1"/>
</dbReference>
<name>A0ABU1ULQ2_9ACTN</name>
<dbReference type="Proteomes" id="UP001257739">
    <property type="component" value="Unassembled WGS sequence"/>
</dbReference>
<keyword evidence="2" id="KW-1185">Reference proteome</keyword>
<dbReference type="SUPFAM" id="SSF53335">
    <property type="entry name" value="S-adenosyl-L-methionine-dependent methyltransferases"/>
    <property type="match status" value="1"/>
</dbReference>
<reference evidence="1 2" key="1">
    <citation type="submission" date="2023-07" db="EMBL/GenBank/DDBJ databases">
        <title>Sorghum-associated microbial communities from plants grown in Nebraska, USA.</title>
        <authorList>
            <person name="Schachtman D."/>
        </authorList>
    </citation>
    <scope>NUCLEOTIDE SEQUENCE [LARGE SCALE GENOMIC DNA]</scope>
    <source>
        <strain evidence="1 2">BE248</strain>
    </source>
</reference>
<dbReference type="Gene3D" id="3.40.50.150">
    <property type="entry name" value="Vaccinia Virus protein VP39"/>
    <property type="match status" value="1"/>
</dbReference>
<dbReference type="CDD" id="cd02440">
    <property type="entry name" value="AdoMet_MTases"/>
    <property type="match status" value="1"/>
</dbReference>
<dbReference type="EMBL" id="JAVDWH010000001">
    <property type="protein sequence ID" value="MDR7086095.1"/>
    <property type="molecule type" value="Genomic_DNA"/>
</dbReference>
<dbReference type="RefSeq" id="WP_309967283.1">
    <property type="nucleotide sequence ID" value="NZ_JAVDWH010000001.1"/>
</dbReference>
<comment type="caution">
    <text evidence="1">The sequence shown here is derived from an EMBL/GenBank/DDBJ whole genome shotgun (WGS) entry which is preliminary data.</text>
</comment>
<evidence type="ECO:0000313" key="2">
    <source>
        <dbReference type="Proteomes" id="UP001257739"/>
    </source>
</evidence>
<dbReference type="PANTHER" id="PTHR43861">
    <property type="entry name" value="TRANS-ACONITATE 2-METHYLTRANSFERASE-RELATED"/>
    <property type="match status" value="1"/>
</dbReference>
<protein>
    <submittedName>
        <fullName evidence="1">Trans-aconitate 2-methyltransferase</fullName>
        <ecNumber evidence="1">2.1.1.144</ecNumber>
    </submittedName>
</protein>
<keyword evidence="1" id="KW-0489">Methyltransferase</keyword>